<dbReference type="AlphaFoldDB" id="A0AA87RKA4"/>
<evidence type="ECO:0008006" key="4">
    <source>
        <dbReference type="Google" id="ProtNLM"/>
    </source>
</evidence>
<reference evidence="2 3" key="1">
    <citation type="submission" date="2019-07" db="EMBL/GenBank/DDBJ databases">
        <title>Whole genome shotgun sequence of Agrococcus baldri NBRC 103055.</title>
        <authorList>
            <person name="Hosoyama A."/>
            <person name="Uohara A."/>
            <person name="Ohji S."/>
            <person name="Ichikawa N."/>
        </authorList>
    </citation>
    <scope>NUCLEOTIDE SEQUENCE [LARGE SCALE GENOMIC DNA]</scope>
    <source>
        <strain evidence="2 3">NBRC 103055</strain>
    </source>
</reference>
<evidence type="ECO:0000256" key="1">
    <source>
        <dbReference type="SAM" id="SignalP"/>
    </source>
</evidence>
<comment type="caution">
    <text evidence="2">The sequence shown here is derived from an EMBL/GenBank/DDBJ whole genome shotgun (WGS) entry which is preliminary data.</text>
</comment>
<accession>A0AA87RKA4</accession>
<dbReference type="RefSeq" id="WP_146795327.1">
    <property type="nucleotide sequence ID" value="NZ_BJUU01000013.1"/>
</dbReference>
<name>A0AA87RKA4_9MICO</name>
<dbReference type="EMBL" id="BJUU01000013">
    <property type="protein sequence ID" value="GEK80763.1"/>
    <property type="molecule type" value="Genomic_DNA"/>
</dbReference>
<dbReference type="Proteomes" id="UP000321749">
    <property type="component" value="Unassembled WGS sequence"/>
</dbReference>
<sequence length="918" mass="100147">MRLLRRSLAVALAFVLAAGFLVASPAEPAEAADAGSFNAGNIISDENFFDGRAMSASEVQSFLNQQLRSCDSGYTCLKDYRQNAPAMPANAYCAAMPSRSNDTAASIIARVSVACDISPRVLLVLLQKEQSLVTLSRPTQIRYDRATGFACPDTAPCDSSYGSFFYQVYYAARQFQRYAEHPTSYNHRAGQTNRVLYHPNAACGSSSVYIENQATAGLYNYTPYQPNSAALGNLYGTGDGCSSYGNRNFWRMWTDWFGNPAGEVNRLIVREQGSSTTYLVNGTWIHPFTSTATLNEYGRSLGATQIVSSGALRGYTVGQAVTRFVRSGGANYFVDDGRRFRFADCKQVGEWGHSCGFGIGVSPEVMAALDDGGQLRNIVGWQGEWWYVQDGRRHPIGDTDNIGARNMSYANTWMSPGALDGFDVGVPFLAEGYGAENYSGTQAVIRTGGGMVWVDPDQMDLDVFGDFGRVTWLAMNAARQASVDLPNRISSGSKAYVLTDRGLLEVRANEFGGASYFTALPQANLRGIPSAGRAFGPHYQAELGSSTVWLMRDGKRDPVTQADRSAAASSVPSTIHRGVDGYLDWIPERSRFAPGTLLRDSSNGELLLTSASTTLRVRDARVLAQLGLDDSPTAISPSVRNGLPRVGVTIDADYGVRCSTDGVAYWGGLHPYRNATARAEWGLTHEQLPADICAKIPTGGAVDRVAVDNDGSLWYIDDGTRRQIDSQRTLRYYALGSTPQVRVSGYALHARPVGTPLRPYYYSGTVITSSSNGQQYLVDNHRVLRINATVAREIDSSMQVRTTDAVIRTFPSAGSLSTTLVEHGGIRYVMVDGELVRFPWRDAAQLGYERFTPISGTLFGKLTVDGWMSRWVKDDSGRTWYITNGTRNLVDTAAEREAAKGQHIYTVDSTVLNLLPVR</sequence>
<keyword evidence="3" id="KW-1185">Reference proteome</keyword>
<protein>
    <recommendedName>
        <fullName evidence="4">Tachylectin</fullName>
    </recommendedName>
</protein>
<feature type="signal peptide" evidence="1">
    <location>
        <begin position="1"/>
        <end position="31"/>
    </location>
</feature>
<evidence type="ECO:0000313" key="2">
    <source>
        <dbReference type="EMBL" id="GEK80763.1"/>
    </source>
</evidence>
<organism evidence="2 3">
    <name type="scientific">Agrococcus baldri</name>
    <dbReference type="NCBI Taxonomy" id="153730"/>
    <lineage>
        <taxon>Bacteria</taxon>
        <taxon>Bacillati</taxon>
        <taxon>Actinomycetota</taxon>
        <taxon>Actinomycetes</taxon>
        <taxon>Micrococcales</taxon>
        <taxon>Microbacteriaceae</taxon>
        <taxon>Agrococcus</taxon>
    </lineage>
</organism>
<evidence type="ECO:0000313" key="3">
    <source>
        <dbReference type="Proteomes" id="UP000321749"/>
    </source>
</evidence>
<keyword evidence="1" id="KW-0732">Signal</keyword>
<gene>
    <name evidence="2" type="ORF">ABA31_21140</name>
</gene>
<feature type="chain" id="PRO_5041722945" description="Tachylectin" evidence="1">
    <location>
        <begin position="32"/>
        <end position="918"/>
    </location>
</feature>
<proteinExistence type="predicted"/>